<reference evidence="1 2" key="1">
    <citation type="submission" date="2018-07" db="EMBL/GenBank/DDBJ databases">
        <title>Lactobacillus curvatus genome sequence.</title>
        <authorList>
            <person name="Prechtl R."/>
        </authorList>
    </citation>
    <scope>NUCLEOTIDE SEQUENCE [LARGE SCALE GENOMIC DNA]</scope>
    <source>
        <strain evidence="1 2">TMW 1.1928</strain>
        <plasmid evidence="1 2">p-1.1928_2</plasmid>
    </source>
</reference>
<proteinExistence type="predicted"/>
<sequence>MVSNAELKKKKEMAQAILENQNINMNAWYEEKYDQVIAENQEVIIEALSAYSKRNKPESRV</sequence>
<keyword evidence="1" id="KW-0614">Plasmid</keyword>
<dbReference type="RefSeq" id="WP_116843858.1">
    <property type="nucleotide sequence ID" value="NZ_CP031005.1"/>
</dbReference>
<geneLocation type="plasmid" evidence="1 2">
    <name>p-1.1928_2</name>
</geneLocation>
<dbReference type="AlphaFoldDB" id="A0A385AH77"/>
<organism evidence="1 2">
    <name type="scientific">Latilactobacillus curvatus</name>
    <name type="common">Lactobacillus curvatus</name>
    <dbReference type="NCBI Taxonomy" id="28038"/>
    <lineage>
        <taxon>Bacteria</taxon>
        <taxon>Bacillati</taxon>
        <taxon>Bacillota</taxon>
        <taxon>Bacilli</taxon>
        <taxon>Lactobacillales</taxon>
        <taxon>Lactobacillaceae</taxon>
        <taxon>Latilactobacillus</taxon>
    </lineage>
</organism>
<evidence type="ECO:0000313" key="1">
    <source>
        <dbReference type="EMBL" id="AXN36904.1"/>
    </source>
</evidence>
<name>A0A385AH77_LATCU</name>
<gene>
    <name evidence="1" type="ORF">DT351_11185</name>
</gene>
<evidence type="ECO:0000313" key="2">
    <source>
        <dbReference type="Proteomes" id="UP000257607"/>
    </source>
</evidence>
<accession>A0A385AH77</accession>
<dbReference type="EMBL" id="CP031005">
    <property type="protein sequence ID" value="AXN36904.1"/>
    <property type="molecule type" value="Genomic_DNA"/>
</dbReference>
<dbReference type="Proteomes" id="UP000257607">
    <property type="component" value="Plasmid p-1.1928_2"/>
</dbReference>
<protein>
    <submittedName>
        <fullName evidence="1">Uncharacterized protein</fullName>
    </submittedName>
</protein>